<sequence length="388" mass="43015">MSKLGEEKARQAAQQVRPEEVWLFITQEGSDSSVPLVFDTQSVGKAAFIIHASGPKALVSRIDAGHFEQHAEYLEIREYTTSFDEALTTWLRELRPQRVLLNFSEHDIRCDNLTHGQYLAAERLLQAALPGVTLVSSEEQLSRVRAIKTPEELRRLQSAIDKTILMYDRLLPTIRAGQTEREIQARMNALAAELGTVPDQGDFGGPLVLINRMGMSHRGPTDEPLVPGDLLILDTALEVQGYFSDIARTIYLLKDGENQPPEKEQRVFGAIYGAIDAAFAAMQPGVAGFEVDAAARQHLLSQGYPEIQHSTGHQIGRHVHDGGAVLGPRWDAKRRAPTLKLEAGMVFTLEPTVLMSPEPSMIVEENVLVTASGPKYLNPRQDQLWTAR</sequence>
<evidence type="ECO:0000313" key="3">
    <source>
        <dbReference type="Proteomes" id="UP000276417"/>
    </source>
</evidence>
<dbReference type="PANTHER" id="PTHR46112:SF8">
    <property type="entry name" value="CYTOPLASMIC PEPTIDASE PEPQ-RELATED"/>
    <property type="match status" value="1"/>
</dbReference>
<dbReference type="AlphaFoldDB" id="A0A3G8YI96"/>
<dbReference type="OrthoDB" id="9765815at2"/>
<proteinExistence type="predicted"/>
<dbReference type="PANTHER" id="PTHR46112">
    <property type="entry name" value="AMINOPEPTIDASE"/>
    <property type="match status" value="1"/>
</dbReference>
<keyword evidence="2" id="KW-0031">Aminopeptidase</keyword>
<dbReference type="Gene3D" id="3.90.230.10">
    <property type="entry name" value="Creatinase/methionine aminopeptidase superfamily"/>
    <property type="match status" value="1"/>
</dbReference>
<dbReference type="Pfam" id="PF00557">
    <property type="entry name" value="Peptidase_M24"/>
    <property type="match status" value="1"/>
</dbReference>
<dbReference type="CDD" id="cd01066">
    <property type="entry name" value="APP_MetAP"/>
    <property type="match status" value="1"/>
</dbReference>
<dbReference type="KEGG" id="dph:EHF33_19045"/>
<gene>
    <name evidence="2" type="ORF">EHF33_19045</name>
</gene>
<keyword evidence="2" id="KW-0614">Plasmid</keyword>
<protein>
    <submittedName>
        <fullName evidence="2">Aminopeptidase P family protein</fullName>
    </submittedName>
</protein>
<dbReference type="Proteomes" id="UP000276417">
    <property type="component" value="Plasmid unnamed2"/>
</dbReference>
<dbReference type="EMBL" id="CP034186">
    <property type="protein sequence ID" value="AZI44998.1"/>
    <property type="molecule type" value="Genomic_DNA"/>
</dbReference>
<keyword evidence="3" id="KW-1185">Reference proteome</keyword>
<dbReference type="GO" id="GO:0008235">
    <property type="term" value="F:metalloexopeptidase activity"/>
    <property type="evidence" value="ECO:0007669"/>
    <property type="project" value="UniProtKB-ARBA"/>
</dbReference>
<dbReference type="InterPro" id="IPR000994">
    <property type="entry name" value="Pept_M24"/>
</dbReference>
<feature type="domain" description="Peptidase M24" evidence="1">
    <location>
        <begin position="156"/>
        <end position="371"/>
    </location>
</feature>
<keyword evidence="2" id="KW-0645">Protease</keyword>
<organism evidence="2 3">
    <name type="scientific">Deinococcus psychrotolerans</name>
    <dbReference type="NCBI Taxonomy" id="2489213"/>
    <lineage>
        <taxon>Bacteria</taxon>
        <taxon>Thermotogati</taxon>
        <taxon>Deinococcota</taxon>
        <taxon>Deinococci</taxon>
        <taxon>Deinococcales</taxon>
        <taxon>Deinococcaceae</taxon>
        <taxon>Deinococcus</taxon>
    </lineage>
</organism>
<evidence type="ECO:0000259" key="1">
    <source>
        <dbReference type="Pfam" id="PF00557"/>
    </source>
</evidence>
<dbReference type="RefSeq" id="WP_124875178.1">
    <property type="nucleotide sequence ID" value="NZ_CP034186.1"/>
</dbReference>
<dbReference type="InterPro" id="IPR001714">
    <property type="entry name" value="Pept_M24_MAP"/>
</dbReference>
<evidence type="ECO:0000313" key="2">
    <source>
        <dbReference type="EMBL" id="AZI44998.1"/>
    </source>
</evidence>
<dbReference type="InterPro" id="IPR050659">
    <property type="entry name" value="Peptidase_M24B"/>
</dbReference>
<dbReference type="InterPro" id="IPR036005">
    <property type="entry name" value="Creatinase/aminopeptidase-like"/>
</dbReference>
<dbReference type="PRINTS" id="PR00599">
    <property type="entry name" value="MAPEPTIDASE"/>
</dbReference>
<accession>A0A3G8YI96</accession>
<geneLocation type="plasmid" evidence="2 3">
    <name>unnamed2</name>
</geneLocation>
<dbReference type="SUPFAM" id="SSF55920">
    <property type="entry name" value="Creatinase/aminopeptidase"/>
    <property type="match status" value="1"/>
</dbReference>
<reference evidence="2 3" key="1">
    <citation type="submission" date="2018-11" db="EMBL/GenBank/DDBJ databases">
        <title>Deinococcus shelandsis sp. nov., isolated from South Shetland Islands soil of Antarctica.</title>
        <authorList>
            <person name="Tian J."/>
        </authorList>
    </citation>
    <scope>NUCLEOTIDE SEQUENCE [LARGE SCALE GENOMIC DNA]</scope>
    <source>
        <strain evidence="2 3">S14-83T</strain>
        <plasmid evidence="2 3">unnamed2</plasmid>
    </source>
</reference>
<keyword evidence="2" id="KW-0378">Hydrolase</keyword>
<name>A0A3G8YI96_9DEIO</name>
<dbReference type="GO" id="GO:0004177">
    <property type="term" value="F:aminopeptidase activity"/>
    <property type="evidence" value="ECO:0007669"/>
    <property type="project" value="UniProtKB-KW"/>
</dbReference>